<dbReference type="PROSITE" id="PS01124">
    <property type="entry name" value="HTH_ARAC_FAMILY_2"/>
    <property type="match status" value="1"/>
</dbReference>
<evidence type="ECO:0000259" key="4">
    <source>
        <dbReference type="PROSITE" id="PS01124"/>
    </source>
</evidence>
<evidence type="ECO:0000256" key="2">
    <source>
        <dbReference type="ARBA" id="ARBA00023125"/>
    </source>
</evidence>
<comment type="caution">
    <text evidence="5">The sequence shown here is derived from an EMBL/GenBank/DDBJ whole genome shotgun (WGS) entry which is preliminary data.</text>
</comment>
<gene>
    <name evidence="5" type="ORF">AAEO57_09795</name>
</gene>
<dbReference type="InterPro" id="IPR009057">
    <property type="entry name" value="Homeodomain-like_sf"/>
</dbReference>
<keyword evidence="3" id="KW-0804">Transcription</keyword>
<proteinExistence type="predicted"/>
<dbReference type="PANTHER" id="PTHR43280:SF32">
    <property type="entry name" value="TRANSCRIPTIONAL REGULATORY PROTEIN"/>
    <property type="match status" value="1"/>
</dbReference>
<evidence type="ECO:0000256" key="1">
    <source>
        <dbReference type="ARBA" id="ARBA00023015"/>
    </source>
</evidence>
<sequence>MINNKVRSSNTPIFKKETLLLSFNLFLYELANAYHTSSWYSNVKHSSTEKLVIHFFKILEFNCRKEHSVKFYAHALNVSTGHLTKTIKKVTEITAKQCIENAIILEAKILLQNNDLTILHISEELKFANTSFFSTFFKSHTSLSPSEYRSRLSSH</sequence>
<dbReference type="InterPro" id="IPR018060">
    <property type="entry name" value="HTH_AraC"/>
</dbReference>
<evidence type="ECO:0000256" key="3">
    <source>
        <dbReference type="ARBA" id="ARBA00023163"/>
    </source>
</evidence>
<feature type="domain" description="HTH araC/xylS-type" evidence="4">
    <location>
        <begin position="53"/>
        <end position="151"/>
    </location>
</feature>
<dbReference type="PANTHER" id="PTHR43280">
    <property type="entry name" value="ARAC-FAMILY TRANSCRIPTIONAL REGULATOR"/>
    <property type="match status" value="1"/>
</dbReference>
<keyword evidence="6" id="KW-1185">Reference proteome</keyword>
<organism evidence="5 6">
    <name type="scientific">Flavobacterium calami</name>
    <dbReference type="NCBI Taxonomy" id="3139144"/>
    <lineage>
        <taxon>Bacteria</taxon>
        <taxon>Pseudomonadati</taxon>
        <taxon>Bacteroidota</taxon>
        <taxon>Flavobacteriia</taxon>
        <taxon>Flavobacteriales</taxon>
        <taxon>Flavobacteriaceae</taxon>
        <taxon>Flavobacterium</taxon>
    </lineage>
</organism>
<name>A0ABU9IPK1_9FLAO</name>
<dbReference type="EMBL" id="JBBYHS010000009">
    <property type="protein sequence ID" value="MEL1254067.1"/>
    <property type="molecule type" value="Genomic_DNA"/>
</dbReference>
<accession>A0ABU9IPK1</accession>
<evidence type="ECO:0000313" key="6">
    <source>
        <dbReference type="Proteomes" id="UP001485226"/>
    </source>
</evidence>
<keyword evidence="2" id="KW-0238">DNA-binding</keyword>
<protein>
    <submittedName>
        <fullName evidence="5">Helix-turn-helix domain-containing protein</fullName>
    </submittedName>
</protein>
<dbReference type="RefSeq" id="WP_341692068.1">
    <property type="nucleotide sequence ID" value="NZ_JBBYHS010000009.1"/>
</dbReference>
<dbReference type="Pfam" id="PF12833">
    <property type="entry name" value="HTH_18"/>
    <property type="match status" value="1"/>
</dbReference>
<keyword evidence="1" id="KW-0805">Transcription regulation</keyword>
<dbReference type="SMART" id="SM00342">
    <property type="entry name" value="HTH_ARAC"/>
    <property type="match status" value="1"/>
</dbReference>
<reference evidence="5 6" key="1">
    <citation type="submission" date="2024-04" db="EMBL/GenBank/DDBJ databases">
        <title>Flavobacterium sp. DGU38 16S ribosomal RNA gene Genome sequencing and assembly.</title>
        <authorList>
            <person name="Park S."/>
        </authorList>
    </citation>
    <scope>NUCLEOTIDE SEQUENCE [LARGE SCALE GENOMIC DNA]</scope>
    <source>
        <strain evidence="5 6">DGU38</strain>
    </source>
</reference>
<dbReference type="Gene3D" id="1.10.10.60">
    <property type="entry name" value="Homeodomain-like"/>
    <property type="match status" value="1"/>
</dbReference>
<evidence type="ECO:0000313" key="5">
    <source>
        <dbReference type="EMBL" id="MEL1254067.1"/>
    </source>
</evidence>
<dbReference type="Proteomes" id="UP001485226">
    <property type="component" value="Unassembled WGS sequence"/>
</dbReference>
<dbReference type="SUPFAM" id="SSF46689">
    <property type="entry name" value="Homeodomain-like"/>
    <property type="match status" value="1"/>
</dbReference>